<feature type="region of interest" description="Disordered" evidence="1">
    <location>
        <begin position="323"/>
        <end position="375"/>
    </location>
</feature>
<comment type="caution">
    <text evidence="2">The sequence shown here is derived from an EMBL/GenBank/DDBJ whole genome shotgun (WGS) entry which is preliminary data.</text>
</comment>
<keyword evidence="3" id="KW-1185">Reference proteome</keyword>
<evidence type="ECO:0000256" key="1">
    <source>
        <dbReference type="SAM" id="MobiDB-lite"/>
    </source>
</evidence>
<accession>A0AA39WBI6</accession>
<protein>
    <submittedName>
        <fullName evidence="2">Uncharacterized protein</fullName>
    </submittedName>
</protein>
<gene>
    <name evidence="2" type="ORF">B0T17DRAFT_500890</name>
</gene>
<dbReference type="EMBL" id="JAULSR010000011">
    <property type="protein sequence ID" value="KAK0609970.1"/>
    <property type="molecule type" value="Genomic_DNA"/>
</dbReference>
<feature type="region of interest" description="Disordered" evidence="1">
    <location>
        <begin position="245"/>
        <end position="273"/>
    </location>
</feature>
<organism evidence="2 3">
    <name type="scientific">Bombardia bombarda</name>
    <dbReference type="NCBI Taxonomy" id="252184"/>
    <lineage>
        <taxon>Eukaryota</taxon>
        <taxon>Fungi</taxon>
        <taxon>Dikarya</taxon>
        <taxon>Ascomycota</taxon>
        <taxon>Pezizomycotina</taxon>
        <taxon>Sordariomycetes</taxon>
        <taxon>Sordariomycetidae</taxon>
        <taxon>Sordariales</taxon>
        <taxon>Lasiosphaeriaceae</taxon>
        <taxon>Bombardia</taxon>
    </lineage>
</organism>
<dbReference type="AlphaFoldDB" id="A0AA39WBI6"/>
<proteinExistence type="predicted"/>
<reference evidence="2" key="1">
    <citation type="submission" date="2023-06" db="EMBL/GenBank/DDBJ databases">
        <title>Genome-scale phylogeny and comparative genomics of the fungal order Sordariales.</title>
        <authorList>
            <consortium name="Lawrence Berkeley National Laboratory"/>
            <person name="Hensen N."/>
            <person name="Bonometti L."/>
            <person name="Westerberg I."/>
            <person name="Brannstrom I.O."/>
            <person name="Guillou S."/>
            <person name="Cros-Aarteil S."/>
            <person name="Calhoun S."/>
            <person name="Haridas S."/>
            <person name="Kuo A."/>
            <person name="Mondo S."/>
            <person name="Pangilinan J."/>
            <person name="Riley R."/>
            <person name="LaButti K."/>
            <person name="Andreopoulos B."/>
            <person name="Lipzen A."/>
            <person name="Chen C."/>
            <person name="Yanf M."/>
            <person name="Daum C."/>
            <person name="Ng V."/>
            <person name="Clum A."/>
            <person name="Steindorff A."/>
            <person name="Ohm R."/>
            <person name="Martin F."/>
            <person name="Silar P."/>
            <person name="Natvig D."/>
            <person name="Lalanne C."/>
            <person name="Gautier V."/>
            <person name="Ament-velasquez S.L."/>
            <person name="Kruys A."/>
            <person name="Hutchinson M.I."/>
            <person name="Powell A.J."/>
            <person name="Barry K."/>
            <person name="Miller A.N."/>
            <person name="Grigoriev I.V."/>
            <person name="Debuchy R."/>
            <person name="Gladieux P."/>
            <person name="Thoren M.H."/>
            <person name="Johannesson H."/>
        </authorList>
    </citation>
    <scope>NUCLEOTIDE SEQUENCE</scope>
    <source>
        <strain evidence="2">SMH3391-2</strain>
    </source>
</reference>
<evidence type="ECO:0000313" key="2">
    <source>
        <dbReference type="EMBL" id="KAK0609970.1"/>
    </source>
</evidence>
<feature type="compositionally biased region" description="Basic and acidic residues" evidence="1">
    <location>
        <begin position="323"/>
        <end position="350"/>
    </location>
</feature>
<evidence type="ECO:0000313" key="3">
    <source>
        <dbReference type="Proteomes" id="UP001174934"/>
    </source>
</evidence>
<name>A0AA39WBI6_9PEZI</name>
<sequence length="375" mass="41960">RENPKRSRLSRIFSPLDKIKAELPGGVSVEGIGGIAESVHNLFHSVERLDFMQSERSMYLLPTPSDATASPAQLTRHELERLENELFDMTKYTGSCEYLTALAWAEEGVSGSITLFQVDFDTTTATSRRRERDVAVGIRPVAAMQGVPKPVLTAMRTHDKIKRKAVFVPTDDDAQAFKWRANPSPGPTYVRLEEDYHARHRHRHRSRSSSHAAPQLAAADGIRATIPQFVALLHANRAILEDVESSGVAPVETEEGDVVPGVSVTKAPRANSHEGDSVHVAVLMPNEAEWVDDEIVWTDRDGLVEFRRRRYWELIERGGERDRRRWGSRRGDGSRDGRHGSGSRDRSRDRSRSRHSGRSGDGGGRSRHLSPSSFF</sequence>
<feature type="non-terminal residue" evidence="2">
    <location>
        <position position="375"/>
    </location>
</feature>
<dbReference type="Proteomes" id="UP001174934">
    <property type="component" value="Unassembled WGS sequence"/>
</dbReference>